<protein>
    <submittedName>
        <fullName evidence="5">T9SS type A sorting domain-containing protein</fullName>
    </submittedName>
</protein>
<evidence type="ECO:0000259" key="3">
    <source>
        <dbReference type="Pfam" id="PF00932"/>
    </source>
</evidence>
<evidence type="ECO:0000256" key="1">
    <source>
        <dbReference type="SAM" id="MobiDB-lite"/>
    </source>
</evidence>
<organism evidence="5 6">
    <name type="scientific">Hymenobacter ruricola</name>
    <dbReference type="NCBI Taxonomy" id="2791023"/>
    <lineage>
        <taxon>Bacteria</taxon>
        <taxon>Pseudomonadati</taxon>
        <taxon>Bacteroidota</taxon>
        <taxon>Cytophagia</taxon>
        <taxon>Cytophagales</taxon>
        <taxon>Hymenobacteraceae</taxon>
        <taxon>Hymenobacter</taxon>
    </lineage>
</organism>
<dbReference type="Pfam" id="PF00932">
    <property type="entry name" value="LTD"/>
    <property type="match status" value="1"/>
</dbReference>
<sequence length="390" mass="40811">MNKHYLLLSAGLLLSGAAHAQGTELFFSEYDEGAHQSNVSYGGATPSSGNERALEIYNPTTSVVNLNPYSVRRYSNGSTSVFQEEAVFRSNQQHVAVGNNTMNPRSTFVIACGQATLPSIVSAANQFCADYALAPASTNKVIVGGGPIYFSGDDAMTLVRYPSGTAGVGPGVIVDLIGVIGEQPLLAAGGTGGNWSGFNPIDDTGTPPVHVYVAAANQSIVRRPSVSGGVRTNPGPQNVPGSNPPVRSTAPDAYNIATEWSVYSYAFPPGTTGNGSVGAQLYDQLGQHIDYTGPFGAYQTTITGTLAKFDANISVYPNPAHGQATVEIKDAKVGTVTVLNNLGQRISAQAKGAGQEKLTLDVSSLKPGLYFVQIWSADGQTKIYKELVVQ</sequence>
<dbReference type="RefSeq" id="WP_196295708.1">
    <property type="nucleotide sequence ID" value="NZ_JADQDM010000027.1"/>
</dbReference>
<name>A0ABS0IBF8_9BACT</name>
<dbReference type="InterPro" id="IPR001322">
    <property type="entry name" value="Lamin_tail_dom"/>
</dbReference>
<feature type="domain" description="LTD" evidence="3">
    <location>
        <begin position="21"/>
        <end position="160"/>
    </location>
</feature>
<accession>A0ABS0IBF8</accession>
<comment type="caution">
    <text evidence="5">The sequence shown here is derived from an EMBL/GenBank/DDBJ whole genome shotgun (WGS) entry which is preliminary data.</text>
</comment>
<keyword evidence="6" id="KW-1185">Reference proteome</keyword>
<feature type="chain" id="PRO_5047329036" evidence="2">
    <location>
        <begin position="21"/>
        <end position="390"/>
    </location>
</feature>
<gene>
    <name evidence="5" type="ORF">I2H31_24525</name>
</gene>
<dbReference type="EMBL" id="JADQDM010000027">
    <property type="protein sequence ID" value="MBF9224290.1"/>
    <property type="molecule type" value="Genomic_DNA"/>
</dbReference>
<proteinExistence type="predicted"/>
<dbReference type="Pfam" id="PF18962">
    <property type="entry name" value="Por_Secre_tail"/>
    <property type="match status" value="1"/>
</dbReference>
<feature type="signal peptide" evidence="2">
    <location>
        <begin position="1"/>
        <end position="20"/>
    </location>
</feature>
<dbReference type="NCBIfam" id="TIGR04183">
    <property type="entry name" value="Por_Secre_tail"/>
    <property type="match status" value="1"/>
</dbReference>
<dbReference type="Proteomes" id="UP000618931">
    <property type="component" value="Unassembled WGS sequence"/>
</dbReference>
<keyword evidence="2" id="KW-0732">Signal</keyword>
<evidence type="ECO:0000256" key="2">
    <source>
        <dbReference type="SAM" id="SignalP"/>
    </source>
</evidence>
<dbReference type="InterPro" id="IPR026444">
    <property type="entry name" value="Secre_tail"/>
</dbReference>
<evidence type="ECO:0000313" key="6">
    <source>
        <dbReference type="Proteomes" id="UP000618931"/>
    </source>
</evidence>
<reference evidence="5 6" key="1">
    <citation type="submission" date="2020-11" db="EMBL/GenBank/DDBJ databases">
        <authorList>
            <person name="Kim M.K."/>
        </authorList>
    </citation>
    <scope>NUCLEOTIDE SEQUENCE [LARGE SCALE GENOMIC DNA]</scope>
    <source>
        <strain evidence="5 6">BT662</strain>
    </source>
</reference>
<evidence type="ECO:0000313" key="5">
    <source>
        <dbReference type="EMBL" id="MBF9224290.1"/>
    </source>
</evidence>
<evidence type="ECO:0000259" key="4">
    <source>
        <dbReference type="Pfam" id="PF18962"/>
    </source>
</evidence>
<feature type="domain" description="Secretion system C-terminal sorting" evidence="4">
    <location>
        <begin position="315"/>
        <end position="382"/>
    </location>
</feature>
<feature type="region of interest" description="Disordered" evidence="1">
    <location>
        <begin position="225"/>
        <end position="248"/>
    </location>
</feature>